<dbReference type="Proteomes" id="UP000186698">
    <property type="component" value="Chromosome 2S"/>
</dbReference>
<organism evidence="3 4">
    <name type="scientific">Xenopus laevis</name>
    <name type="common">African clawed frog</name>
    <dbReference type="NCBI Taxonomy" id="8355"/>
    <lineage>
        <taxon>Eukaryota</taxon>
        <taxon>Metazoa</taxon>
        <taxon>Chordata</taxon>
        <taxon>Craniata</taxon>
        <taxon>Vertebrata</taxon>
        <taxon>Euteleostomi</taxon>
        <taxon>Amphibia</taxon>
        <taxon>Batrachia</taxon>
        <taxon>Anura</taxon>
        <taxon>Pipoidea</taxon>
        <taxon>Pipidae</taxon>
        <taxon>Xenopodinae</taxon>
        <taxon>Xenopus</taxon>
        <taxon>Xenopus</taxon>
    </lineage>
</organism>
<dbReference type="Pfam" id="PF05536">
    <property type="entry name" value="Neurochondrin"/>
    <property type="match status" value="1"/>
</dbReference>
<reference evidence="4" key="2">
    <citation type="submission" date="2025-08" db="UniProtKB">
        <authorList>
            <consortium name="RefSeq"/>
        </authorList>
    </citation>
    <scope>IDENTIFICATION</scope>
    <source>
        <strain evidence="4">J_2021</strain>
        <tissue evidence="4">Erythrocytes</tissue>
    </source>
</reference>
<dbReference type="AlphaFoldDB" id="A0A8J1MC34"/>
<dbReference type="PANTHER" id="PTHR13109:SF7">
    <property type="entry name" value="NEUROCHONDRIN"/>
    <property type="match status" value="1"/>
</dbReference>
<dbReference type="CTD" id="494655"/>
<keyword evidence="3" id="KW-1185">Reference proteome</keyword>
<protein>
    <recommendedName>
        <fullName evidence="2">Neurochondrin</fullName>
    </recommendedName>
</protein>
<comment type="similarity">
    <text evidence="1">Belongs to the neurochondrin family.</text>
</comment>
<name>A0A8J1MC34_XENLA</name>
<proteinExistence type="inferred from homology"/>
<sequence>MTSTMPNTTEEQSDEVNNLALEKCLKVLQEAQTDNEQFAALLLVTKCAQAQEINNETRRRIFDAVGFTFPNRLLFSNSVPEGCPQNLFKSLGITLLACFSTDPVLAVHPQVVNKIPIFNETINISCQSGNKEVVSMVEDAYQCLLGILASPQGPKNLLSHGSIPYLCQAYMNRNHFWEKALQILTSLLTVLPPKCWKKSCTDLQLLLTRLSEEFGKEEGEWKFQLADLLPIFLPPSPILLETSWGKQCLKQLCKGLLKILSNKLSISQRDPALKLAACLANSYGSSWIMAENKVVRSRFLALIVNLACVEVRMALEEPEPLTSRQSVITACYALVEMGILACTKEEKHPVLGKEQKLQLIGVMQEACAAIIYYLQQVGWEKQEDPFLLASVRLLGAWLAEETACLKLEVIQLLPFLVHYMRTCHQRSVICSKLPKEVSQVALLSNSWGNIWPGDAIRFLLPALCHLSAEEVPRKVLISEGVPALLCDYFQLQWDVLFAEDEPEGLQSAAELSLQTCCGVFLNLVVTEPTFVGQESCFVSLMKLLMQSLPTLLTKEGHLVLVANFSTLGLMMSRLLAENSVLHESNAEEFFKAAIHFLSHSHVPSCQTDAGKPVITLSESYSEAWEEISELWFLGVQAFSSCVHLLPWLSALVLRSSWLQDTLCLLDNVSPKSVDSDLVTALQGMLTELAQSSSCCRDVIREKGGAEKANLYGMAALEQCLAELS</sequence>
<gene>
    <name evidence="4" type="primary">ncdn.S</name>
    <name evidence="4" type="synonym">ncdn</name>
</gene>
<evidence type="ECO:0000256" key="2">
    <source>
        <dbReference type="ARBA" id="ARBA00018324"/>
    </source>
</evidence>
<dbReference type="RefSeq" id="XP_041439133.1">
    <property type="nucleotide sequence ID" value="XM_041583199.1"/>
</dbReference>
<accession>A0A8J1MC34</accession>
<dbReference type="GeneID" id="494655"/>
<dbReference type="PANTHER" id="PTHR13109">
    <property type="entry name" value="NEUROCHONDRIN"/>
    <property type="match status" value="1"/>
</dbReference>
<dbReference type="GO" id="GO:0031175">
    <property type="term" value="P:neuron projection development"/>
    <property type="evidence" value="ECO:0000318"/>
    <property type="project" value="GO_Central"/>
</dbReference>
<dbReference type="InterPro" id="IPR008709">
    <property type="entry name" value="Neurochondrin"/>
</dbReference>
<evidence type="ECO:0000313" key="3">
    <source>
        <dbReference type="Proteomes" id="UP000186698"/>
    </source>
</evidence>
<dbReference type="GO" id="GO:0030425">
    <property type="term" value="C:dendrite"/>
    <property type="evidence" value="ECO:0000318"/>
    <property type="project" value="GO_Central"/>
</dbReference>
<reference evidence="3" key="1">
    <citation type="submission" date="2024-06" db="UniProtKB">
        <authorList>
            <consortium name="RefSeq"/>
        </authorList>
    </citation>
    <scope>NUCLEOTIDE SEQUENCE [LARGE SCALE GENOMIC DNA]</scope>
    <source>
        <strain evidence="3">J_2021</strain>
    </source>
</reference>
<evidence type="ECO:0000313" key="4">
    <source>
        <dbReference type="RefSeq" id="XP_041439133.1"/>
    </source>
</evidence>
<dbReference type="GO" id="GO:0048168">
    <property type="term" value="P:regulation of neuronal synaptic plasticity"/>
    <property type="evidence" value="ECO:0000318"/>
    <property type="project" value="GO_Central"/>
</dbReference>
<dbReference type="OrthoDB" id="8186546at2759"/>
<evidence type="ECO:0000256" key="1">
    <source>
        <dbReference type="ARBA" id="ARBA00006927"/>
    </source>
</evidence>